<accession>A0ABD3DPU6</accession>
<dbReference type="AlphaFoldDB" id="A0ABD3DPU6"/>
<comment type="caution">
    <text evidence="1">The sequence shown here is derived from an EMBL/GenBank/DDBJ whole genome shotgun (WGS) entry which is preliminary data.</text>
</comment>
<organism evidence="1 2">
    <name type="scientific">Castilleja foliolosa</name>
    <dbReference type="NCBI Taxonomy" id="1961234"/>
    <lineage>
        <taxon>Eukaryota</taxon>
        <taxon>Viridiplantae</taxon>
        <taxon>Streptophyta</taxon>
        <taxon>Embryophyta</taxon>
        <taxon>Tracheophyta</taxon>
        <taxon>Spermatophyta</taxon>
        <taxon>Magnoliopsida</taxon>
        <taxon>eudicotyledons</taxon>
        <taxon>Gunneridae</taxon>
        <taxon>Pentapetalae</taxon>
        <taxon>asterids</taxon>
        <taxon>lamiids</taxon>
        <taxon>Lamiales</taxon>
        <taxon>Orobanchaceae</taxon>
        <taxon>Pedicularideae</taxon>
        <taxon>Castillejinae</taxon>
        <taxon>Castilleja</taxon>
    </lineage>
</organism>
<reference evidence="2" key="1">
    <citation type="journal article" date="2024" name="IScience">
        <title>Strigolactones Initiate the Formation of Haustorium-like Structures in Castilleja.</title>
        <authorList>
            <person name="Buerger M."/>
            <person name="Peterson D."/>
            <person name="Chory J."/>
        </authorList>
    </citation>
    <scope>NUCLEOTIDE SEQUENCE [LARGE SCALE GENOMIC DNA]</scope>
</reference>
<sequence length="40" mass="4653">MYIERIIACDFPQSSSTSDVKEYRRKIALEIFAHCDEVTS</sequence>
<name>A0ABD3DPU6_9LAMI</name>
<keyword evidence="2" id="KW-1185">Reference proteome</keyword>
<gene>
    <name evidence="1" type="ORF">CASFOL_012257</name>
</gene>
<proteinExistence type="predicted"/>
<evidence type="ECO:0000313" key="1">
    <source>
        <dbReference type="EMBL" id="KAL3644325.1"/>
    </source>
</evidence>
<evidence type="ECO:0000313" key="2">
    <source>
        <dbReference type="Proteomes" id="UP001632038"/>
    </source>
</evidence>
<dbReference type="EMBL" id="JAVIJP010000015">
    <property type="protein sequence ID" value="KAL3644325.1"/>
    <property type="molecule type" value="Genomic_DNA"/>
</dbReference>
<dbReference type="Proteomes" id="UP001632038">
    <property type="component" value="Unassembled WGS sequence"/>
</dbReference>
<protein>
    <submittedName>
        <fullName evidence="1">Uncharacterized protein</fullName>
    </submittedName>
</protein>